<feature type="region of interest" description="Disordered" evidence="1">
    <location>
        <begin position="503"/>
        <end position="583"/>
    </location>
</feature>
<evidence type="ECO:0000256" key="1">
    <source>
        <dbReference type="SAM" id="MobiDB-lite"/>
    </source>
</evidence>
<sequence>MAWSKEPSQHLPPVTDFGKPPSNNRHQDARGGNRAWILPDAMNLERYRNEGEGETRDRRDNPPTNGIVRHDSHLRKYGGFPSFSTLVLRQFPGHAESESCSRVPLRQPSTMVFLYPVARHMLHAVKRWYSLISASIRPALCAVTFAAHRSLRDLSHTLPSNFFLSSFCPKTLKSVKSSSEPSRTHQDASGCVKVLQKGPVTINPPPPFFSNWGKRPAMSNSKQRADIGRHEARRAAFPTPASFERRSRMGCVRLPTTNQLDTAFGIKLKEGIGQFSYTHDRPPVACTLAAAPMCRQFYLRPDGTGFSVFSLQASYCLRVHLGVSNEARSNCKHAFVTGEDLGDSSSQQQTREETRTDSRIVLSDLRPTEDYLGLGGRSRPEFCSPCVTLSLIYRASCCQTKLPREQQEGKRRWFNLVVGPTVLALPACEGHAFSTVRRDPVTPSNLPVKLLQIQLVKLKLGVSEASSSPLCMSGKVGRLKFPYNILMPVYRFHRERIGCGQIPETEGEREREKVCERERERESRGGGANPGKSGGPTTAVFLREPGFRRSDRKSGTCPSTRGGRRGARIIPTPGLSRDTSITPARRDYTGSLTATSVTYPTCDNPGQTMSGIEHGIRRAVVSDEWADNCAPRRFLRYRGARAVKEPAYTTSTVRHAECVRDITTGYNRLFTVKRNSSLSHMLAPESRDVTDKRHLATPLFDQRVVTNLSADSPANRQPSTARSSHSDIKYPLQEPRATNLTKKEPPRHLIFGHLIRWKEHLKSNPVIPIEPHMIECSGAGNVVFKALYLEMLTSRGAGSWRAAPLLYGRF</sequence>
<accession>A0ABQ9H0G6</accession>
<feature type="compositionally biased region" description="Basic and acidic residues" evidence="1">
    <location>
        <begin position="545"/>
        <end position="554"/>
    </location>
</feature>
<gene>
    <name evidence="2" type="ORF">PR048_022158</name>
</gene>
<proteinExistence type="predicted"/>
<dbReference type="Proteomes" id="UP001159363">
    <property type="component" value="Chromosome 7"/>
</dbReference>
<keyword evidence="3" id="KW-1185">Reference proteome</keyword>
<evidence type="ECO:0000313" key="3">
    <source>
        <dbReference type="Proteomes" id="UP001159363"/>
    </source>
</evidence>
<dbReference type="EMBL" id="JARBHB010000008">
    <property type="protein sequence ID" value="KAJ8877703.1"/>
    <property type="molecule type" value="Genomic_DNA"/>
</dbReference>
<feature type="compositionally biased region" description="Basic and acidic residues" evidence="1">
    <location>
        <begin position="49"/>
        <end position="61"/>
    </location>
</feature>
<feature type="compositionally biased region" description="Basic and acidic residues" evidence="1">
    <location>
        <begin position="506"/>
        <end position="524"/>
    </location>
</feature>
<evidence type="ECO:0000313" key="2">
    <source>
        <dbReference type="EMBL" id="KAJ8877703.1"/>
    </source>
</evidence>
<comment type="caution">
    <text evidence="2">The sequence shown here is derived from an EMBL/GenBank/DDBJ whole genome shotgun (WGS) entry which is preliminary data.</text>
</comment>
<feature type="region of interest" description="Disordered" evidence="1">
    <location>
        <begin position="1"/>
        <end position="37"/>
    </location>
</feature>
<feature type="region of interest" description="Disordered" evidence="1">
    <location>
        <begin position="706"/>
        <end position="738"/>
    </location>
</feature>
<name>A0ABQ9H0G6_9NEOP</name>
<feature type="compositionally biased region" description="Polar residues" evidence="1">
    <location>
        <begin position="706"/>
        <end position="723"/>
    </location>
</feature>
<feature type="compositionally biased region" description="Gly residues" evidence="1">
    <location>
        <begin position="525"/>
        <end position="534"/>
    </location>
</feature>
<reference evidence="2 3" key="1">
    <citation type="submission" date="2023-02" db="EMBL/GenBank/DDBJ databases">
        <title>LHISI_Scaffold_Assembly.</title>
        <authorList>
            <person name="Stuart O.P."/>
            <person name="Cleave R."/>
            <person name="Magrath M.J.L."/>
            <person name="Mikheyev A.S."/>
        </authorList>
    </citation>
    <scope>NUCLEOTIDE SEQUENCE [LARGE SCALE GENOMIC DNA]</scope>
    <source>
        <strain evidence="2">Daus_M_001</strain>
        <tissue evidence="2">Leg muscle</tissue>
    </source>
</reference>
<feature type="region of interest" description="Disordered" evidence="1">
    <location>
        <begin position="49"/>
        <end position="69"/>
    </location>
</feature>
<protein>
    <submittedName>
        <fullName evidence="2">Uncharacterized protein</fullName>
    </submittedName>
</protein>
<organism evidence="2 3">
    <name type="scientific">Dryococelus australis</name>
    <dbReference type="NCBI Taxonomy" id="614101"/>
    <lineage>
        <taxon>Eukaryota</taxon>
        <taxon>Metazoa</taxon>
        <taxon>Ecdysozoa</taxon>
        <taxon>Arthropoda</taxon>
        <taxon>Hexapoda</taxon>
        <taxon>Insecta</taxon>
        <taxon>Pterygota</taxon>
        <taxon>Neoptera</taxon>
        <taxon>Polyneoptera</taxon>
        <taxon>Phasmatodea</taxon>
        <taxon>Verophasmatodea</taxon>
        <taxon>Anareolatae</taxon>
        <taxon>Phasmatidae</taxon>
        <taxon>Eurycanthinae</taxon>
        <taxon>Dryococelus</taxon>
    </lineage>
</organism>